<dbReference type="InterPro" id="IPR051189">
    <property type="entry name" value="Splicing_assoc_domain"/>
</dbReference>
<evidence type="ECO:0000256" key="1">
    <source>
        <dbReference type="SAM" id="MobiDB-lite"/>
    </source>
</evidence>
<feature type="region of interest" description="Disordered" evidence="1">
    <location>
        <begin position="101"/>
        <end position="122"/>
    </location>
</feature>
<sequence>MEQFSHDLTLALEETSRCSRRWGMRRRTRSTGNLPCAPLPTEDSSSSQADHIQHNNNNVPADNNNIQGAMCGAGSNSIQSDSDDRQAISFALKLRNQPMSGNFESDSLNENFSPARPNTRRKRKFKRMAIEYETTTPSTPAHSNASPLFPLSTVKKRVLKHTGQENFRTNIFFCGKRKRSYRERYMEYESHKHSSSVPRQSSLFTPKASYLEYRSRNRALTKPCERILPLNKSIVSKIEKISAETKTKMAFQFGVTPERQEAARPVLVTHPSTSENDDTSASTKAPAQKSSSVDSAMLASNQGAVKKVTPTKTSRKAKHRRRRQMKMNLQFDENNFMDCGNLNDFMSSSSLSSSDSEPVFANESDHEGDDELTDWPGNEAMINFASKHDFKRALKTRPKLPQIPQMQDDLIQDDDTLMSTEDVNIGIDTCGLDKLPGYIPAFPNTMHTNFTPMPCTSTAVSTPSSSNVFPSRSVSMPIDIADSYQYTKQIESEMSGDTSNNILSSPNTFTEVREIRAGCRRIGGTPGYSIITSVNEQLARFLQDDNQIQLRLFEVQEIGKLEDLAKLYSLTMKNESGCIVLNKTSKTMQSIRVDQSNFSKIYLSDYKRRCYGDDDSGEMATYDAVIVLFWYDFHDYVQEFLACNENNNNYLILGETF</sequence>
<dbReference type="AlphaFoldDB" id="A0A336MJB8"/>
<reference evidence="2" key="1">
    <citation type="submission" date="2018-07" db="EMBL/GenBank/DDBJ databases">
        <authorList>
            <person name="Quirk P.G."/>
            <person name="Krulwich T.A."/>
        </authorList>
    </citation>
    <scope>NUCLEOTIDE SEQUENCE</scope>
</reference>
<feature type="compositionally biased region" description="Polar residues" evidence="1">
    <location>
        <begin position="101"/>
        <end position="112"/>
    </location>
</feature>
<gene>
    <name evidence="2" type="primary">CSON001474</name>
</gene>
<dbReference type="VEuPathDB" id="VectorBase:CSON001474"/>
<feature type="compositionally biased region" description="Basic residues" evidence="1">
    <location>
        <begin position="313"/>
        <end position="322"/>
    </location>
</feature>
<dbReference type="PANTHER" id="PTHR14195">
    <property type="entry name" value="G PATCH DOMAIN CONTAINING PROTEIN 2"/>
    <property type="match status" value="1"/>
</dbReference>
<proteinExistence type="predicted"/>
<evidence type="ECO:0000313" key="2">
    <source>
        <dbReference type="EMBL" id="SSX29561.1"/>
    </source>
</evidence>
<name>A0A336MJB8_CULSO</name>
<feature type="region of interest" description="Disordered" evidence="1">
    <location>
        <begin position="270"/>
        <end position="295"/>
    </location>
</feature>
<feature type="region of interest" description="Disordered" evidence="1">
    <location>
        <begin position="348"/>
        <end position="373"/>
    </location>
</feature>
<organism evidence="2">
    <name type="scientific">Culicoides sonorensis</name>
    <name type="common">Biting midge</name>
    <dbReference type="NCBI Taxonomy" id="179676"/>
    <lineage>
        <taxon>Eukaryota</taxon>
        <taxon>Metazoa</taxon>
        <taxon>Ecdysozoa</taxon>
        <taxon>Arthropoda</taxon>
        <taxon>Hexapoda</taxon>
        <taxon>Insecta</taxon>
        <taxon>Pterygota</taxon>
        <taxon>Neoptera</taxon>
        <taxon>Endopterygota</taxon>
        <taxon>Diptera</taxon>
        <taxon>Nematocera</taxon>
        <taxon>Chironomoidea</taxon>
        <taxon>Ceratopogonidae</taxon>
        <taxon>Ceratopogoninae</taxon>
        <taxon>Culicoides</taxon>
        <taxon>Monoculicoides</taxon>
    </lineage>
</organism>
<feature type="region of interest" description="Disordered" evidence="1">
    <location>
        <begin position="303"/>
        <end position="322"/>
    </location>
</feature>
<accession>A0A336MJB8</accession>
<dbReference type="EMBL" id="UFQT01001227">
    <property type="protein sequence ID" value="SSX29561.1"/>
    <property type="molecule type" value="Genomic_DNA"/>
</dbReference>
<feature type="region of interest" description="Disordered" evidence="1">
    <location>
        <begin position="23"/>
        <end position="51"/>
    </location>
</feature>
<protein>
    <submittedName>
        <fullName evidence="2">CSON001474 protein</fullName>
    </submittedName>
</protein>